<name>A0A0F9S9H0_9ZZZZ</name>
<evidence type="ECO:0000313" key="1">
    <source>
        <dbReference type="EMBL" id="KKN63679.1"/>
    </source>
</evidence>
<protein>
    <submittedName>
        <fullName evidence="1">Uncharacterized protein</fullName>
    </submittedName>
</protein>
<reference evidence="1" key="1">
    <citation type="journal article" date="2015" name="Nature">
        <title>Complex archaea that bridge the gap between prokaryotes and eukaryotes.</title>
        <authorList>
            <person name="Spang A."/>
            <person name="Saw J.H."/>
            <person name="Jorgensen S.L."/>
            <person name="Zaremba-Niedzwiedzka K."/>
            <person name="Martijn J."/>
            <person name="Lind A.E."/>
            <person name="van Eijk R."/>
            <person name="Schleper C."/>
            <person name="Guy L."/>
            <person name="Ettema T.J."/>
        </authorList>
    </citation>
    <scope>NUCLEOTIDE SEQUENCE</scope>
</reference>
<organism evidence="1">
    <name type="scientific">marine sediment metagenome</name>
    <dbReference type="NCBI Taxonomy" id="412755"/>
    <lineage>
        <taxon>unclassified sequences</taxon>
        <taxon>metagenomes</taxon>
        <taxon>ecological metagenomes</taxon>
    </lineage>
</organism>
<sequence>MLALEDLAGADETLVRDHIVCEFEIEEKELDGFEVLIAYESCGSWGCDSSNWFLLRKDGQLYENHGSHCSCNGFEEQWAPEETSVDYLLSEKFYFPSGGYDTNGNEEAVSREIRRFFTVTEATGRRAAIAAQKARAANPYIETEE</sequence>
<dbReference type="AlphaFoldDB" id="A0A0F9S9H0"/>
<proteinExistence type="predicted"/>
<dbReference type="EMBL" id="LAZR01000582">
    <property type="protein sequence ID" value="KKN63679.1"/>
    <property type="molecule type" value="Genomic_DNA"/>
</dbReference>
<accession>A0A0F9S9H0</accession>
<comment type="caution">
    <text evidence="1">The sequence shown here is derived from an EMBL/GenBank/DDBJ whole genome shotgun (WGS) entry which is preliminary data.</text>
</comment>
<gene>
    <name evidence="1" type="ORF">LCGC14_0499080</name>
</gene>